<dbReference type="AlphaFoldDB" id="A0A8V5FH93"/>
<name>A0A8V5FH93_MELUD</name>
<organism evidence="1 2">
    <name type="scientific">Melopsittacus undulatus</name>
    <name type="common">Budgerigar</name>
    <name type="synonym">Psittacus undulatus</name>
    <dbReference type="NCBI Taxonomy" id="13146"/>
    <lineage>
        <taxon>Eukaryota</taxon>
        <taxon>Metazoa</taxon>
        <taxon>Chordata</taxon>
        <taxon>Craniata</taxon>
        <taxon>Vertebrata</taxon>
        <taxon>Euteleostomi</taxon>
        <taxon>Archelosauria</taxon>
        <taxon>Archosauria</taxon>
        <taxon>Dinosauria</taxon>
        <taxon>Saurischia</taxon>
        <taxon>Theropoda</taxon>
        <taxon>Coelurosauria</taxon>
        <taxon>Aves</taxon>
        <taxon>Neognathae</taxon>
        <taxon>Neoaves</taxon>
        <taxon>Telluraves</taxon>
        <taxon>Australaves</taxon>
        <taxon>Psittaciformes</taxon>
        <taxon>Psittaculidae</taxon>
        <taxon>Melopsittacus</taxon>
    </lineage>
</organism>
<dbReference type="PANTHER" id="PTHR21963">
    <property type="entry name" value="PF6"/>
    <property type="match status" value="1"/>
</dbReference>
<dbReference type="GO" id="GO:1904158">
    <property type="term" value="P:axonemal central apparatus assembly"/>
    <property type="evidence" value="ECO:0007669"/>
    <property type="project" value="TreeGrafter"/>
</dbReference>
<dbReference type="PANTHER" id="PTHR21963:SF1">
    <property type="entry name" value="SPERM-ASSOCIATED ANTIGEN 17"/>
    <property type="match status" value="1"/>
</dbReference>
<reference evidence="1" key="3">
    <citation type="submission" date="2025-09" db="UniProtKB">
        <authorList>
            <consortium name="Ensembl"/>
        </authorList>
    </citation>
    <scope>IDENTIFICATION</scope>
</reference>
<evidence type="ECO:0000313" key="2">
    <source>
        <dbReference type="Proteomes" id="UP000694405"/>
    </source>
</evidence>
<dbReference type="GO" id="GO:1990716">
    <property type="term" value="C:axonemal central apparatus"/>
    <property type="evidence" value="ECO:0007669"/>
    <property type="project" value="TreeGrafter"/>
</dbReference>
<dbReference type="Proteomes" id="UP000694405">
    <property type="component" value="Chromosome 2"/>
</dbReference>
<reference evidence="1" key="1">
    <citation type="submission" date="2020-03" db="EMBL/GenBank/DDBJ databases">
        <title>Melopsittacus undulatus (budgerigar) genome, bMelUnd1, maternal haplotype with Z.</title>
        <authorList>
            <person name="Gedman G."/>
            <person name="Mountcastle J."/>
            <person name="Haase B."/>
            <person name="Formenti G."/>
            <person name="Wright T."/>
            <person name="Apodaca J."/>
            <person name="Pelan S."/>
            <person name="Chow W."/>
            <person name="Rhie A."/>
            <person name="Howe K."/>
            <person name="Fedrigo O."/>
            <person name="Jarvis E.D."/>
        </authorList>
    </citation>
    <scope>NUCLEOTIDE SEQUENCE [LARGE SCALE GENOMIC DNA]</scope>
</reference>
<proteinExistence type="predicted"/>
<dbReference type="GO" id="GO:0005576">
    <property type="term" value="C:extracellular region"/>
    <property type="evidence" value="ECO:0007669"/>
    <property type="project" value="GOC"/>
</dbReference>
<evidence type="ECO:0000313" key="1">
    <source>
        <dbReference type="Ensembl" id="ENSMUNP00000027606.1"/>
    </source>
</evidence>
<protein>
    <submittedName>
        <fullName evidence="1">Uncharacterized protein</fullName>
    </submittedName>
</protein>
<dbReference type="Ensembl" id="ENSMUNT00000033229.1">
    <property type="protein sequence ID" value="ENSMUNP00000027606.1"/>
    <property type="gene ID" value="ENSMUNG00000021159.1"/>
</dbReference>
<reference evidence="1" key="2">
    <citation type="submission" date="2025-08" db="UniProtKB">
        <authorList>
            <consortium name="Ensembl"/>
        </authorList>
    </citation>
    <scope>IDENTIFICATION</scope>
</reference>
<sequence>MRQTLSNSLQEVFIFHSGLVPRPLVTLQIVLQTIPFHLLSVLEVAKALLDNGEEIPVTLTGKLLKFQLLCLKEKDLQRREAEKKLAFGTVVFENIACLMYDCLDWRRQHRNYLENIKFTNVPALSESKLTQPRESESLSQFTTSKKKKQAEEILPTPTLSQASFLDTSVDMRYYNDLLSQIPEEYFSVPLMLNCMLEQITASEEGLTPPSLVVPEPRADGLHHAIAEHIASVLPSLSLSKSEKKNLYDYFSPNYSEEKPVIPEYPLLFNYHDTLAQRLHLLKVQENINPEKIEREMMDKLPLTELIQLNLPSAENNPKHLASLHKLMHYCTSGKEIIFCIDKNSFFFLFFYVVDHLIRQQESGDKFFHLPKTFCRISHFPVFAYSVRTFYLFIFTNIQALIKSEGKKKVVQITTIITILTLGSKMHMYLRFLLHYEWLLECILVEAVGVNNEVASVIVPLSNHEYIDFFNCNHFCGYLFLECAYYHDTR</sequence>
<accession>A0A8V5FH93</accession>
<keyword evidence="2" id="KW-1185">Reference proteome</keyword>
<dbReference type="InterPro" id="IPR026173">
    <property type="entry name" value="SPAG17"/>
</dbReference>
<dbReference type="GO" id="GO:0003351">
    <property type="term" value="P:epithelial cilium movement involved in extracellular fluid movement"/>
    <property type="evidence" value="ECO:0007669"/>
    <property type="project" value="TreeGrafter"/>
</dbReference>